<dbReference type="Gene3D" id="3.60.21.10">
    <property type="match status" value="1"/>
</dbReference>
<feature type="domain" description="Calcineurin-like phosphoesterase" evidence="5">
    <location>
        <begin position="59"/>
        <end position="263"/>
    </location>
</feature>
<dbReference type="InterPro" id="IPR004843">
    <property type="entry name" value="Calcineurin-like_PHP"/>
</dbReference>
<feature type="compositionally biased region" description="Polar residues" evidence="4">
    <location>
        <begin position="34"/>
        <end position="51"/>
    </location>
</feature>
<dbReference type="CDD" id="cd07406">
    <property type="entry name" value="MPP_CG11883_N"/>
    <property type="match status" value="1"/>
</dbReference>
<organism evidence="7">
    <name type="scientific">Scylla olivacea</name>
    <name type="common">Orange mud crab</name>
    <name type="synonym">Cancer olivacea</name>
    <dbReference type="NCBI Taxonomy" id="85551"/>
    <lineage>
        <taxon>Eukaryota</taxon>
        <taxon>Metazoa</taxon>
        <taxon>Ecdysozoa</taxon>
        <taxon>Arthropoda</taxon>
        <taxon>Crustacea</taxon>
        <taxon>Multicrustacea</taxon>
        <taxon>Malacostraca</taxon>
        <taxon>Eumalacostraca</taxon>
        <taxon>Eucarida</taxon>
        <taxon>Decapoda</taxon>
        <taxon>Pleocyemata</taxon>
        <taxon>Brachyura</taxon>
        <taxon>Eubrachyura</taxon>
        <taxon>Portunoidea</taxon>
        <taxon>Portunidae</taxon>
        <taxon>Portuninae</taxon>
        <taxon>Scylla</taxon>
    </lineage>
</organism>
<dbReference type="EMBL" id="GDRN01027456">
    <property type="protein sequence ID" value="JAI67644.1"/>
    <property type="molecule type" value="Transcribed_RNA"/>
</dbReference>
<sequence>MGNSASRNRLCRNKEIPILITSSKLISSPVMVSAESSPETSSNGSTTPVQNGFRTPSITILHFNDVYNVEEQATEPKAGAARFKTALRSLADKDPLILFSGDILAPSIMSTFTKGEQMVPVMNQFGIHCAVFGNHDFDFGLERLVDVVERTHFPWLMSNVEDNETGCPLAGGILTHTMNWHGWKIGLVGLVEKEWLETLATINADEVTFTDYVDRGRELASSLKKEGCDYVIALTHMRTPNDIRLAENVEEIDLILGGHDHVYEELKVNGKTILKSGTDFREFSALTLTQQSKGVNVDIKKVVVDSAFEPDAELKEALSEYEEIVGKKMEEDLGSFSVDLDGRFSSIRTSETNLGNFVCDIMLASCNGDVALLNSGTLRSDRIHPKGEFKMRDLMTILPMLDPLLVLEVTGEKLLAALENGVSQYPKLEGRFPQVAGVQFVFDPNGEPGSRVVRDSVKIGDEYLDLTSTYRMVTKAYMKDGRDGYNMLVDCPILQDEEQCPMLSTAVQNHFTAIQSHLGKSRRNSIHRQSLVLLSRRHSLIRQDDEVPPSARGSGHALLGRSVSTDSALSTASSGSVSSACSKRSRWSLSRQESFHELEDLACKLAPKVEGRIVLATDEVLEELSMKRAMHSVSVIEEEDEPITPLSPKNKPNPLT</sequence>
<keyword evidence="3" id="KW-0378">Hydrolase</keyword>
<dbReference type="PANTHER" id="PTHR11575:SF48">
    <property type="entry name" value="5'-NUCLEOTIDASE"/>
    <property type="match status" value="1"/>
</dbReference>
<feature type="region of interest" description="Disordered" evidence="4">
    <location>
        <begin position="633"/>
        <end position="656"/>
    </location>
</feature>
<dbReference type="InterPro" id="IPR006179">
    <property type="entry name" value="5_nucleotidase/apyrase"/>
</dbReference>
<evidence type="ECO:0000259" key="5">
    <source>
        <dbReference type="Pfam" id="PF00149"/>
    </source>
</evidence>
<dbReference type="AlphaFoldDB" id="A0A0P4WSV5"/>
<dbReference type="InterPro" id="IPR036907">
    <property type="entry name" value="5'-Nucleotdase_C_sf"/>
</dbReference>
<protein>
    <recommendedName>
        <fullName evidence="8">5'-Nucleotidase C-terminal domain-containing protein</fullName>
    </recommendedName>
</protein>
<dbReference type="InterPro" id="IPR029052">
    <property type="entry name" value="Metallo-depent_PP-like"/>
</dbReference>
<evidence type="ECO:0000313" key="7">
    <source>
        <dbReference type="EMBL" id="JAI67644.1"/>
    </source>
</evidence>
<evidence type="ECO:0000256" key="1">
    <source>
        <dbReference type="ARBA" id="ARBA00006654"/>
    </source>
</evidence>
<feature type="domain" description="5'-Nucleotidase C-terminal" evidence="6">
    <location>
        <begin position="342"/>
        <end position="489"/>
    </location>
</feature>
<dbReference type="GO" id="GO:0016787">
    <property type="term" value="F:hydrolase activity"/>
    <property type="evidence" value="ECO:0007669"/>
    <property type="project" value="UniProtKB-KW"/>
</dbReference>
<keyword evidence="3" id="KW-0547">Nucleotide-binding</keyword>
<evidence type="ECO:0000256" key="3">
    <source>
        <dbReference type="RuleBase" id="RU362119"/>
    </source>
</evidence>
<feature type="region of interest" description="Disordered" evidence="4">
    <location>
        <begin position="31"/>
        <end position="51"/>
    </location>
</feature>
<dbReference type="Pfam" id="PF02872">
    <property type="entry name" value="5_nucleotid_C"/>
    <property type="match status" value="1"/>
</dbReference>
<evidence type="ECO:0008006" key="8">
    <source>
        <dbReference type="Google" id="ProtNLM"/>
    </source>
</evidence>
<proteinExistence type="inferred from homology"/>
<dbReference type="PRINTS" id="PR01607">
    <property type="entry name" value="APYRASEFAMLY"/>
</dbReference>
<reference evidence="7" key="1">
    <citation type="submission" date="2015-09" db="EMBL/GenBank/DDBJ databases">
        <title>Scylla olivacea transcriptome.</title>
        <authorList>
            <person name="Ikhwanuddin M."/>
        </authorList>
    </citation>
    <scope>NUCLEOTIDE SEQUENCE</scope>
</reference>
<dbReference type="Gene3D" id="3.90.780.10">
    <property type="entry name" value="5'-Nucleotidase, C-terminal domain"/>
    <property type="match status" value="1"/>
</dbReference>
<comment type="similarity">
    <text evidence="1 3">Belongs to the 5'-nucleotidase family.</text>
</comment>
<evidence type="ECO:0000256" key="2">
    <source>
        <dbReference type="ARBA" id="ARBA00022729"/>
    </source>
</evidence>
<dbReference type="GO" id="GO:0009166">
    <property type="term" value="P:nucleotide catabolic process"/>
    <property type="evidence" value="ECO:0007669"/>
    <property type="project" value="InterPro"/>
</dbReference>
<dbReference type="GO" id="GO:0000166">
    <property type="term" value="F:nucleotide binding"/>
    <property type="evidence" value="ECO:0007669"/>
    <property type="project" value="UniProtKB-KW"/>
</dbReference>
<dbReference type="InterPro" id="IPR041821">
    <property type="entry name" value="CG11883_N"/>
</dbReference>
<evidence type="ECO:0000259" key="6">
    <source>
        <dbReference type="Pfam" id="PF02872"/>
    </source>
</evidence>
<dbReference type="SUPFAM" id="SSF55816">
    <property type="entry name" value="5'-nucleotidase (syn. UDP-sugar hydrolase), C-terminal domain"/>
    <property type="match status" value="1"/>
</dbReference>
<dbReference type="Pfam" id="PF00149">
    <property type="entry name" value="Metallophos"/>
    <property type="match status" value="1"/>
</dbReference>
<evidence type="ECO:0000256" key="4">
    <source>
        <dbReference type="SAM" id="MobiDB-lite"/>
    </source>
</evidence>
<dbReference type="PANTHER" id="PTHR11575">
    <property type="entry name" value="5'-NUCLEOTIDASE-RELATED"/>
    <property type="match status" value="1"/>
</dbReference>
<accession>A0A0P4WSV5</accession>
<name>A0A0P4WSV5_SCYOL</name>
<keyword evidence="2" id="KW-0732">Signal</keyword>
<dbReference type="SUPFAM" id="SSF56300">
    <property type="entry name" value="Metallo-dependent phosphatases"/>
    <property type="match status" value="1"/>
</dbReference>
<dbReference type="InterPro" id="IPR008334">
    <property type="entry name" value="5'-Nucleotdase_C"/>
</dbReference>